<sequence length="201" mass="22092">MADVTTITTKTAIMNAAEDAVRKRGYNGFSLDEVAGEVGIQKSSIYYHFSSKSDLITALVRRFSDQIFSFLDDAAATENRAGDRLMKYLLETRSLIEEGESICLSVALNIDQQSLQAKIVDDLLLFHQVNIDWLSQTFELGRQDGSIRNIGDPVEEANACLALVDGAQLMARAHQNAELYDQATGLLRSRIVASAGKDVTN</sequence>
<evidence type="ECO:0000256" key="2">
    <source>
        <dbReference type="ARBA" id="ARBA00023125"/>
    </source>
</evidence>
<dbReference type="PANTHER" id="PTHR47506">
    <property type="entry name" value="TRANSCRIPTIONAL REGULATORY PROTEIN"/>
    <property type="match status" value="1"/>
</dbReference>
<proteinExistence type="predicted"/>
<comment type="caution">
    <text evidence="6">The sequence shown here is derived from an EMBL/GenBank/DDBJ whole genome shotgun (WGS) entry which is preliminary data.</text>
</comment>
<keyword evidence="2 4" id="KW-0238">DNA-binding</keyword>
<evidence type="ECO:0000256" key="1">
    <source>
        <dbReference type="ARBA" id="ARBA00023015"/>
    </source>
</evidence>
<name>A0ABX2N3H9_9SPHN</name>
<dbReference type="EMBL" id="JABWMH010000003">
    <property type="protein sequence ID" value="NVD28255.1"/>
    <property type="molecule type" value="Genomic_DNA"/>
</dbReference>
<accession>A0ABX2N3H9</accession>
<dbReference type="SUPFAM" id="SSF48498">
    <property type="entry name" value="Tetracyclin repressor-like, C-terminal domain"/>
    <property type="match status" value="1"/>
</dbReference>
<dbReference type="InterPro" id="IPR009057">
    <property type="entry name" value="Homeodomain-like_sf"/>
</dbReference>
<dbReference type="Pfam" id="PF00440">
    <property type="entry name" value="TetR_N"/>
    <property type="match status" value="1"/>
</dbReference>
<keyword evidence="7" id="KW-1185">Reference proteome</keyword>
<evidence type="ECO:0000256" key="3">
    <source>
        <dbReference type="ARBA" id="ARBA00023163"/>
    </source>
</evidence>
<dbReference type="PANTHER" id="PTHR47506:SF1">
    <property type="entry name" value="HTH-TYPE TRANSCRIPTIONAL REGULATOR YJDC"/>
    <property type="match status" value="1"/>
</dbReference>
<feature type="DNA-binding region" description="H-T-H motif" evidence="4">
    <location>
        <begin position="30"/>
        <end position="49"/>
    </location>
</feature>
<dbReference type="Gene3D" id="1.10.357.10">
    <property type="entry name" value="Tetracycline Repressor, domain 2"/>
    <property type="match status" value="1"/>
</dbReference>
<keyword evidence="1" id="KW-0805">Transcription regulation</keyword>
<evidence type="ECO:0000313" key="7">
    <source>
        <dbReference type="Proteomes" id="UP000652427"/>
    </source>
</evidence>
<dbReference type="Proteomes" id="UP000652427">
    <property type="component" value="Unassembled WGS sequence"/>
</dbReference>
<dbReference type="PROSITE" id="PS50977">
    <property type="entry name" value="HTH_TETR_2"/>
    <property type="match status" value="1"/>
</dbReference>
<gene>
    <name evidence="6" type="ORF">HUO14_10100</name>
</gene>
<evidence type="ECO:0000256" key="4">
    <source>
        <dbReference type="PROSITE-ProRule" id="PRU00335"/>
    </source>
</evidence>
<keyword evidence="3" id="KW-0804">Transcription</keyword>
<protein>
    <submittedName>
        <fullName evidence="6">TetR/AcrR family transcriptional regulator</fullName>
    </submittedName>
</protein>
<dbReference type="InterPro" id="IPR036271">
    <property type="entry name" value="Tet_transcr_reg_TetR-rel_C_sf"/>
</dbReference>
<dbReference type="RefSeq" id="WP_176279776.1">
    <property type="nucleotide sequence ID" value="NZ_JABWMH010000003.1"/>
</dbReference>
<evidence type="ECO:0000259" key="5">
    <source>
        <dbReference type="PROSITE" id="PS50977"/>
    </source>
</evidence>
<feature type="domain" description="HTH tetR-type" evidence="5">
    <location>
        <begin position="7"/>
        <end position="67"/>
    </location>
</feature>
<evidence type="ECO:0000313" key="6">
    <source>
        <dbReference type="EMBL" id="NVD28255.1"/>
    </source>
</evidence>
<dbReference type="PRINTS" id="PR00455">
    <property type="entry name" value="HTHTETR"/>
</dbReference>
<dbReference type="InterPro" id="IPR001647">
    <property type="entry name" value="HTH_TetR"/>
</dbReference>
<reference evidence="6 7" key="1">
    <citation type="submission" date="2020-06" db="EMBL/GenBank/DDBJ databases">
        <authorList>
            <person name="Kim S.-J."/>
            <person name="Park S.-J."/>
        </authorList>
    </citation>
    <scope>NUCLEOTIDE SEQUENCE [LARGE SCALE GENOMIC DNA]</scope>
    <source>
        <strain evidence="6 7">SW-151</strain>
    </source>
</reference>
<organism evidence="6 7">
    <name type="scientific">Parasphingorhabdus flavimaris</name>
    <dbReference type="NCBI Taxonomy" id="266812"/>
    <lineage>
        <taxon>Bacteria</taxon>
        <taxon>Pseudomonadati</taxon>
        <taxon>Pseudomonadota</taxon>
        <taxon>Alphaproteobacteria</taxon>
        <taxon>Sphingomonadales</taxon>
        <taxon>Sphingomonadaceae</taxon>
        <taxon>Parasphingorhabdus</taxon>
    </lineage>
</organism>
<dbReference type="SUPFAM" id="SSF46689">
    <property type="entry name" value="Homeodomain-like"/>
    <property type="match status" value="1"/>
</dbReference>